<feature type="transmembrane region" description="Helical" evidence="5">
    <location>
        <begin position="283"/>
        <end position="302"/>
    </location>
</feature>
<evidence type="ECO:0000313" key="8">
    <source>
        <dbReference type="Proteomes" id="UP000700732"/>
    </source>
</evidence>
<gene>
    <name evidence="7" type="ORF">FH603_2364</name>
</gene>
<keyword evidence="3 5" id="KW-1133">Transmembrane helix</keyword>
<dbReference type="InterPro" id="IPR052185">
    <property type="entry name" value="IPC_Synthase-Related"/>
</dbReference>
<feature type="domain" description="Inositolphosphotransferase Aur1/Ipt1" evidence="6">
    <location>
        <begin position="122"/>
        <end position="295"/>
    </location>
</feature>
<accession>A0ABR6W5I7</accession>
<organism evidence="7 8">
    <name type="scientific">Spirosoma utsteinense</name>
    <dbReference type="NCBI Taxonomy" id="2585773"/>
    <lineage>
        <taxon>Bacteria</taxon>
        <taxon>Pseudomonadati</taxon>
        <taxon>Bacteroidota</taxon>
        <taxon>Cytophagia</taxon>
        <taxon>Cytophagales</taxon>
        <taxon>Cytophagaceae</taxon>
        <taxon>Spirosoma</taxon>
    </lineage>
</organism>
<evidence type="ECO:0000256" key="2">
    <source>
        <dbReference type="ARBA" id="ARBA00022692"/>
    </source>
</evidence>
<feature type="transmembrane region" description="Helical" evidence="5">
    <location>
        <begin position="63"/>
        <end position="80"/>
    </location>
</feature>
<dbReference type="RefSeq" id="WP_186737639.1">
    <property type="nucleotide sequence ID" value="NZ_VFIA01000012.1"/>
</dbReference>
<comment type="caution">
    <text evidence="7">The sequence shown here is derived from an EMBL/GenBank/DDBJ whole genome shotgun (WGS) entry which is preliminary data.</text>
</comment>
<sequence>MNDLFPNPTPPIDKPTTSISARLLSTFVATGLYFAWFVGLVGLRPEHVVLYGILLFLYWSSRWGRRLLLALSPLVAYWIIYDSLRIMPNYAVGDVHIASLYEAEKQLFGIGTGLLRQTPNEWLSTHALPVFDVLSGFWYLGWVPIPLLVATYWFLTNKERYARFVGAFVFVNLLGFVAYYLYPAAPPWYVAQHGFDFIPQTPGSTAGLSRFDAWLGVDLFKGIYAKNSNVFAAMPSLHSAYPVVVGYYVMRAGGWPVRIGAVLFAVGIWLAAVYTSHHYMLDVLAGIACALIGVTLWEWLITSSFGRNWFRRFVLGIQ</sequence>
<keyword evidence="4 5" id="KW-0472">Membrane</keyword>
<evidence type="ECO:0000256" key="4">
    <source>
        <dbReference type="ARBA" id="ARBA00023136"/>
    </source>
</evidence>
<dbReference type="Pfam" id="PF14378">
    <property type="entry name" value="PAP2_3"/>
    <property type="match status" value="1"/>
</dbReference>
<dbReference type="EMBL" id="VFIA01000012">
    <property type="protein sequence ID" value="MBC3791856.1"/>
    <property type="molecule type" value="Genomic_DNA"/>
</dbReference>
<comment type="subcellular location">
    <subcellularLocation>
        <location evidence="1">Membrane</location>
        <topology evidence="1">Multi-pass membrane protein</topology>
    </subcellularLocation>
</comment>
<evidence type="ECO:0000256" key="1">
    <source>
        <dbReference type="ARBA" id="ARBA00004141"/>
    </source>
</evidence>
<keyword evidence="8" id="KW-1185">Reference proteome</keyword>
<feature type="transmembrane region" description="Helical" evidence="5">
    <location>
        <begin position="257"/>
        <end position="277"/>
    </location>
</feature>
<name>A0ABR6W5I7_9BACT</name>
<dbReference type="Proteomes" id="UP000700732">
    <property type="component" value="Unassembled WGS sequence"/>
</dbReference>
<feature type="transmembrane region" description="Helical" evidence="5">
    <location>
        <begin position="230"/>
        <end position="250"/>
    </location>
</feature>
<dbReference type="CDD" id="cd03386">
    <property type="entry name" value="PAP2_Aur1_like"/>
    <property type="match status" value="1"/>
</dbReference>
<feature type="transmembrane region" description="Helical" evidence="5">
    <location>
        <begin position="162"/>
        <end position="182"/>
    </location>
</feature>
<dbReference type="PANTHER" id="PTHR31310">
    <property type="match status" value="1"/>
</dbReference>
<reference evidence="7 8" key="1">
    <citation type="submission" date="2019-06" db="EMBL/GenBank/DDBJ databases">
        <title>Spirosoma utsteinense sp. nov. isolated from Antarctic ice-free soils.</title>
        <authorList>
            <person name="Tahon G."/>
        </authorList>
    </citation>
    <scope>NUCLEOTIDE SEQUENCE [LARGE SCALE GENOMIC DNA]</scope>
    <source>
        <strain evidence="7 8">LMG 31447</strain>
    </source>
</reference>
<feature type="transmembrane region" description="Helical" evidence="5">
    <location>
        <begin position="136"/>
        <end position="155"/>
    </location>
</feature>
<evidence type="ECO:0000313" key="7">
    <source>
        <dbReference type="EMBL" id="MBC3791856.1"/>
    </source>
</evidence>
<evidence type="ECO:0000259" key="6">
    <source>
        <dbReference type="Pfam" id="PF14378"/>
    </source>
</evidence>
<protein>
    <recommendedName>
        <fullName evidence="6">Inositolphosphotransferase Aur1/Ipt1 domain-containing protein</fullName>
    </recommendedName>
</protein>
<evidence type="ECO:0000256" key="5">
    <source>
        <dbReference type="SAM" id="Phobius"/>
    </source>
</evidence>
<dbReference type="InterPro" id="IPR026841">
    <property type="entry name" value="Aur1/Ipt1"/>
</dbReference>
<keyword evidence="2 5" id="KW-0812">Transmembrane</keyword>
<evidence type="ECO:0000256" key="3">
    <source>
        <dbReference type="ARBA" id="ARBA00022989"/>
    </source>
</evidence>
<proteinExistence type="predicted"/>
<dbReference type="PANTHER" id="PTHR31310:SF7">
    <property type="entry name" value="PA-PHOSPHATASE RELATED-FAMILY PROTEIN DDB_G0268928"/>
    <property type="match status" value="1"/>
</dbReference>
<feature type="transmembrane region" description="Helical" evidence="5">
    <location>
        <begin position="20"/>
        <end position="43"/>
    </location>
</feature>